<dbReference type="Proteomes" id="UP000655366">
    <property type="component" value="Unassembled WGS sequence"/>
</dbReference>
<protein>
    <submittedName>
        <fullName evidence="1">Uncharacterized protein</fullName>
    </submittedName>
</protein>
<dbReference type="AlphaFoldDB" id="A0A931CV48"/>
<organism evidence="1 2">
    <name type="scientific">Arthrobacter terrae</name>
    <dbReference type="NCBI Taxonomy" id="2935737"/>
    <lineage>
        <taxon>Bacteria</taxon>
        <taxon>Bacillati</taxon>
        <taxon>Actinomycetota</taxon>
        <taxon>Actinomycetes</taxon>
        <taxon>Micrococcales</taxon>
        <taxon>Micrococcaceae</taxon>
        <taxon>Arthrobacter</taxon>
    </lineage>
</organism>
<evidence type="ECO:0000313" key="1">
    <source>
        <dbReference type="EMBL" id="MBG0741519.1"/>
    </source>
</evidence>
<dbReference type="RefSeq" id="WP_196398452.1">
    <property type="nucleotide sequence ID" value="NZ_JADNYM010000032.1"/>
</dbReference>
<dbReference type="EMBL" id="JADNYM010000032">
    <property type="protein sequence ID" value="MBG0741519.1"/>
    <property type="molecule type" value="Genomic_DNA"/>
</dbReference>
<proteinExistence type="predicted"/>
<reference evidence="1 2" key="1">
    <citation type="submission" date="2020-11" db="EMBL/GenBank/DDBJ databases">
        <title>Arthrobacter antarcticus sp. nov., isolated from Antarctic Soil.</title>
        <authorList>
            <person name="Li J."/>
        </authorList>
    </citation>
    <scope>NUCLEOTIDE SEQUENCE [LARGE SCALE GENOMIC DNA]</scope>
    <source>
        <strain evidence="1 2">Z1-20</strain>
    </source>
</reference>
<evidence type="ECO:0000313" key="2">
    <source>
        <dbReference type="Proteomes" id="UP000655366"/>
    </source>
</evidence>
<accession>A0A931CV48</accession>
<comment type="caution">
    <text evidence="1">The sequence shown here is derived from an EMBL/GenBank/DDBJ whole genome shotgun (WGS) entry which is preliminary data.</text>
</comment>
<keyword evidence="2" id="KW-1185">Reference proteome</keyword>
<sequence>MFRQFLPDVLHHLVAKPAWDYPAALIVRQGSAAVNTYKFNDPSSYQGAQ</sequence>
<gene>
    <name evidence="1" type="ORF">IV500_19325</name>
</gene>
<name>A0A931CV48_9MICC</name>